<protein>
    <submittedName>
        <fullName evidence="1">Uncharacterized protein</fullName>
    </submittedName>
</protein>
<dbReference type="EMBL" id="JACJII010000001">
    <property type="protein sequence ID" value="MBA9001807.1"/>
    <property type="molecule type" value="Genomic_DNA"/>
</dbReference>
<name>A0A7W3MTZ7_9ACTN</name>
<accession>A0A7W3MTZ7</accession>
<keyword evidence="2" id="KW-1185">Reference proteome</keyword>
<proteinExistence type="predicted"/>
<dbReference type="InterPro" id="IPR046268">
    <property type="entry name" value="DUF6301"/>
</dbReference>
<dbReference type="Proteomes" id="UP000539313">
    <property type="component" value="Unassembled WGS sequence"/>
</dbReference>
<evidence type="ECO:0000313" key="1">
    <source>
        <dbReference type="EMBL" id="MBA9001807.1"/>
    </source>
</evidence>
<sequence>MARVAGLRYCLWDDFLPVFLIDVDDGGLEAWVYDGESGGFRSSLGHVRVMFDPYTPSDQLTREEFIQEVEARRARDMERGLLKWEGPVVPLYETMLALLKRERLSSEERALVRNLSMRTHAMFEAELRERGGLGLPEVGDPMPVDPRLSEPISPDWRVLPDDLVGEFARRLAGLGAALQSRDAAAVAAALGRPIAEDTGNRWRLDSGLPLTKGDIWIEDRDGYLTVDVPLTDSGNESRPAFSRFLFREFKRAAEVVQAVYDRRYRETGGRWPERSWEADGVGIFLRRGATCVHLLAMPQEQAAERFEQVVRESMME</sequence>
<dbReference type="AlphaFoldDB" id="A0A7W3MTZ7"/>
<evidence type="ECO:0000313" key="2">
    <source>
        <dbReference type="Proteomes" id="UP000539313"/>
    </source>
</evidence>
<dbReference type="Pfam" id="PF19818">
    <property type="entry name" value="DUF6301"/>
    <property type="match status" value="1"/>
</dbReference>
<comment type="caution">
    <text evidence="1">The sequence shown here is derived from an EMBL/GenBank/DDBJ whole genome shotgun (WGS) entry which is preliminary data.</text>
</comment>
<dbReference type="RefSeq" id="WP_182704004.1">
    <property type="nucleotide sequence ID" value="NZ_JACJII010000001.1"/>
</dbReference>
<gene>
    <name evidence="1" type="ORF">HNR21_000689</name>
</gene>
<organism evidence="1 2">
    <name type="scientific">Thermomonospora cellulosilytica</name>
    <dbReference type="NCBI Taxonomy" id="1411118"/>
    <lineage>
        <taxon>Bacteria</taxon>
        <taxon>Bacillati</taxon>
        <taxon>Actinomycetota</taxon>
        <taxon>Actinomycetes</taxon>
        <taxon>Streptosporangiales</taxon>
        <taxon>Thermomonosporaceae</taxon>
        <taxon>Thermomonospora</taxon>
    </lineage>
</organism>
<reference evidence="1 2" key="1">
    <citation type="submission" date="2020-08" db="EMBL/GenBank/DDBJ databases">
        <title>Sequencing the genomes of 1000 actinobacteria strains.</title>
        <authorList>
            <person name="Klenk H.-P."/>
        </authorList>
    </citation>
    <scope>NUCLEOTIDE SEQUENCE [LARGE SCALE GENOMIC DNA]</scope>
    <source>
        <strain evidence="1 2">DSM 45823</strain>
    </source>
</reference>